<dbReference type="PANTHER" id="PTHR43266:SF2">
    <property type="entry name" value="MAJOR FACILITATOR SUPERFAMILY (MFS) PROFILE DOMAIN-CONTAINING PROTEIN"/>
    <property type="match status" value="1"/>
</dbReference>
<dbReference type="GO" id="GO:0005886">
    <property type="term" value="C:plasma membrane"/>
    <property type="evidence" value="ECO:0007669"/>
    <property type="project" value="UniProtKB-SubCell"/>
</dbReference>
<feature type="transmembrane region" description="Helical" evidence="7">
    <location>
        <begin position="215"/>
        <end position="232"/>
    </location>
</feature>
<dbReference type="AlphaFoldDB" id="A0A2S0JUT3"/>
<keyword evidence="3" id="KW-1003">Cell membrane</keyword>
<feature type="transmembrane region" description="Helical" evidence="7">
    <location>
        <begin position="37"/>
        <end position="60"/>
    </location>
</feature>
<evidence type="ECO:0000256" key="3">
    <source>
        <dbReference type="ARBA" id="ARBA00022475"/>
    </source>
</evidence>
<dbReference type="PANTHER" id="PTHR43266">
    <property type="entry name" value="MACROLIDE-EFFLUX PROTEIN"/>
    <property type="match status" value="1"/>
</dbReference>
<dbReference type="EMBL" id="CP019980">
    <property type="protein sequence ID" value="AVK94902.1"/>
    <property type="molecule type" value="Genomic_DNA"/>
</dbReference>
<dbReference type="Gene3D" id="1.20.1250.20">
    <property type="entry name" value="MFS general substrate transporter like domains"/>
    <property type="match status" value="1"/>
</dbReference>
<dbReference type="PRINTS" id="PR01988">
    <property type="entry name" value="EXPORTERBACE"/>
</dbReference>
<organism evidence="9 11">
    <name type="scientific">Lysinibacillus sphaericus</name>
    <name type="common">Bacillus sphaericus</name>
    <dbReference type="NCBI Taxonomy" id="1421"/>
    <lineage>
        <taxon>Bacteria</taxon>
        <taxon>Bacillati</taxon>
        <taxon>Bacillota</taxon>
        <taxon>Bacilli</taxon>
        <taxon>Bacillales</taxon>
        <taxon>Bacillaceae</taxon>
        <taxon>Lysinibacillus</taxon>
    </lineage>
</organism>
<protein>
    <submittedName>
        <fullName evidence="9">MFS transporter</fullName>
    </submittedName>
    <submittedName>
        <fullName evidence="10">Permease</fullName>
    </submittedName>
</protein>
<keyword evidence="5 7" id="KW-1133">Transmembrane helix</keyword>
<comment type="subcellular location">
    <subcellularLocation>
        <location evidence="1">Cell membrane</location>
        <topology evidence="1">Multi-pass membrane protein</topology>
    </subcellularLocation>
</comment>
<dbReference type="RefSeq" id="WP_024364308.1">
    <property type="nucleotide sequence ID" value="NZ_BJNS01000035.1"/>
</dbReference>
<gene>
    <name evidence="10" type="primary">bacE_2</name>
    <name evidence="9" type="ORF">LS41612_00625</name>
    <name evidence="10" type="ORF">NCTC10338_04682</name>
</gene>
<dbReference type="InterPro" id="IPR020846">
    <property type="entry name" value="MFS_dom"/>
</dbReference>
<feature type="transmembrane region" description="Helical" evidence="7">
    <location>
        <begin position="7"/>
        <end position="25"/>
    </location>
</feature>
<evidence type="ECO:0000313" key="12">
    <source>
        <dbReference type="Proteomes" id="UP000255295"/>
    </source>
</evidence>
<dbReference type="Proteomes" id="UP000238825">
    <property type="component" value="Chromosome"/>
</dbReference>
<dbReference type="InterPro" id="IPR022324">
    <property type="entry name" value="Bacilysin_exporter_BacE_put"/>
</dbReference>
<accession>A0A2S0JUT3</accession>
<dbReference type="CDD" id="cd06173">
    <property type="entry name" value="MFS_MefA_like"/>
    <property type="match status" value="1"/>
</dbReference>
<evidence type="ECO:0000256" key="4">
    <source>
        <dbReference type="ARBA" id="ARBA00022692"/>
    </source>
</evidence>
<dbReference type="Pfam" id="PF07690">
    <property type="entry name" value="MFS_1"/>
    <property type="match status" value="1"/>
</dbReference>
<proteinExistence type="predicted"/>
<evidence type="ECO:0000256" key="1">
    <source>
        <dbReference type="ARBA" id="ARBA00004651"/>
    </source>
</evidence>
<evidence type="ECO:0000256" key="2">
    <source>
        <dbReference type="ARBA" id="ARBA00022448"/>
    </source>
</evidence>
<evidence type="ECO:0000256" key="7">
    <source>
        <dbReference type="SAM" id="Phobius"/>
    </source>
</evidence>
<feature type="transmembrane region" description="Helical" evidence="7">
    <location>
        <begin position="130"/>
        <end position="154"/>
    </location>
</feature>
<evidence type="ECO:0000256" key="6">
    <source>
        <dbReference type="ARBA" id="ARBA00023136"/>
    </source>
</evidence>
<sequence length="402" mass="44364">MKIFRSYGLLLGGFGFSYLGNWIYLVALNLMVWHLTYSATAVAGIFIVGPIARILTNFVAGSIIDRSNKRNIMIAMDVLRGLIVFLMPFMTSIWLVYGLLFLANVASSFFGPSSTYYIAKYVHDADKQRFNALLGTFNSGSFMLGPAIAGVLIASFNINIAMWVNSVTFFVCAWVIARLPNLEEEVKEKRGVLTIRVMIADFKIVWTFIQQQRQFLKFFIAYQIALMVAFALDSQEMTFIKKVLSASDSLYGVLVSVAGGGAIVGGLLAMALVQKFPITTYIGVGLTCTMLSYTLFYASSNIWFATGCFITLGVFMAFSNTGYDTVYQKNIPPHLMGRFGSAVSLVQSVIQIVLTFSLGVMADWFSLQLVAVIFGAIGLVFAIYMAIHIATNKQALQIKKTN</sequence>
<keyword evidence="4 7" id="KW-0812">Transmembrane</keyword>
<feature type="transmembrane region" description="Helical" evidence="7">
    <location>
        <begin position="367"/>
        <end position="390"/>
    </location>
</feature>
<reference evidence="9 11" key="1">
    <citation type="submission" date="2017-03" db="EMBL/GenBank/DDBJ databases">
        <title>The whole genome sequencing and assembly of Lysinibacillus sphaericus DSM 28T strain.</title>
        <authorList>
            <person name="Lee Y.-J."/>
            <person name="Yi H."/>
            <person name="Bahn Y.-S."/>
            <person name="Kim J.F."/>
            <person name="Lee D.-W."/>
        </authorList>
    </citation>
    <scope>NUCLEOTIDE SEQUENCE [LARGE SCALE GENOMIC DNA]</scope>
    <source>
        <strain evidence="9 11">DSM 28</strain>
    </source>
</reference>
<feature type="transmembrane region" description="Helical" evidence="7">
    <location>
        <begin position="253"/>
        <end position="273"/>
    </location>
</feature>
<dbReference type="InterPro" id="IPR011701">
    <property type="entry name" value="MFS"/>
</dbReference>
<evidence type="ECO:0000313" key="11">
    <source>
        <dbReference type="Proteomes" id="UP000238825"/>
    </source>
</evidence>
<dbReference type="PROSITE" id="PS50850">
    <property type="entry name" value="MFS"/>
    <property type="match status" value="1"/>
</dbReference>
<dbReference type="InterPro" id="IPR036259">
    <property type="entry name" value="MFS_trans_sf"/>
</dbReference>
<feature type="transmembrane region" description="Helical" evidence="7">
    <location>
        <begin position="293"/>
        <end position="318"/>
    </location>
</feature>
<evidence type="ECO:0000259" key="8">
    <source>
        <dbReference type="PROSITE" id="PS50850"/>
    </source>
</evidence>
<evidence type="ECO:0000313" key="10">
    <source>
        <dbReference type="EMBL" id="SUV19948.1"/>
    </source>
</evidence>
<dbReference type="GO" id="GO:0022857">
    <property type="term" value="F:transmembrane transporter activity"/>
    <property type="evidence" value="ECO:0007669"/>
    <property type="project" value="InterPro"/>
</dbReference>
<keyword evidence="2" id="KW-0813">Transport</keyword>
<dbReference type="SUPFAM" id="SSF103473">
    <property type="entry name" value="MFS general substrate transporter"/>
    <property type="match status" value="1"/>
</dbReference>
<dbReference type="EMBL" id="UFSZ01000001">
    <property type="protein sequence ID" value="SUV19948.1"/>
    <property type="molecule type" value="Genomic_DNA"/>
</dbReference>
<evidence type="ECO:0000256" key="5">
    <source>
        <dbReference type="ARBA" id="ARBA00022989"/>
    </source>
</evidence>
<feature type="transmembrane region" description="Helical" evidence="7">
    <location>
        <begin position="339"/>
        <end position="361"/>
    </location>
</feature>
<evidence type="ECO:0000313" key="9">
    <source>
        <dbReference type="EMBL" id="AVK94902.1"/>
    </source>
</evidence>
<name>A0A2S0JUT3_LYSSH</name>
<dbReference type="Proteomes" id="UP000255295">
    <property type="component" value="Unassembled WGS sequence"/>
</dbReference>
<keyword evidence="6 7" id="KW-0472">Membrane</keyword>
<reference evidence="10 12" key="2">
    <citation type="submission" date="2018-06" db="EMBL/GenBank/DDBJ databases">
        <authorList>
            <consortium name="Pathogen Informatics"/>
            <person name="Doyle S."/>
        </authorList>
    </citation>
    <scope>NUCLEOTIDE SEQUENCE [LARGE SCALE GENOMIC DNA]</scope>
    <source>
        <strain evidence="10 12">NCTC10338</strain>
    </source>
</reference>
<feature type="domain" description="Major facilitator superfamily (MFS) profile" evidence="8">
    <location>
        <begin position="1"/>
        <end position="393"/>
    </location>
</feature>
<dbReference type="GeneID" id="48274682"/>